<keyword evidence="2" id="KW-1185">Reference proteome</keyword>
<sequence>MTVLFGAAQAVRSIKSEALANHAGKAPKVHLKRDGLYLHWSATMMTAQRAEAWVGRADQARACRRKHKAAAGCVIRKVLSIPQPDMVIQ</sequence>
<reference evidence="1 2" key="1">
    <citation type="submission" date="2015-03" db="EMBL/GenBank/DDBJ databases">
        <authorList>
            <person name="Lepp D."/>
            <person name="Hassan Y.I."/>
            <person name="Li X.-Z."/>
            <person name="Zhou T."/>
        </authorList>
    </citation>
    <scope>NUCLEOTIDE SEQUENCE [LARGE SCALE GENOMIC DNA]</scope>
    <source>
        <strain evidence="1 2">E84</strain>
    </source>
</reference>
<dbReference type="EMBL" id="LANJ01000011">
    <property type="protein sequence ID" value="KKC39541.1"/>
    <property type="molecule type" value="Genomic_DNA"/>
</dbReference>
<dbReference type="PATRIC" id="fig|1293439.3.peg.553"/>
<accession>A0A0F5QFP0</accession>
<proteinExistence type="predicted"/>
<dbReference type="AlphaFoldDB" id="A0A0F5QFP0"/>
<comment type="caution">
    <text evidence="1">The sequence shown here is derived from an EMBL/GenBank/DDBJ whole genome shotgun (WGS) entry which is preliminary data.</text>
</comment>
<evidence type="ECO:0000313" key="2">
    <source>
        <dbReference type="Proteomes" id="UP000033411"/>
    </source>
</evidence>
<dbReference type="STRING" id="1293439.WH87_04945"/>
<name>A0A0F5QFP0_9HYPH</name>
<protein>
    <submittedName>
        <fullName evidence="1">Uncharacterized protein</fullName>
    </submittedName>
</protein>
<gene>
    <name evidence="1" type="ORF">WH87_04945</name>
</gene>
<dbReference type="RefSeq" id="WP_046138232.1">
    <property type="nucleotide sequence ID" value="NZ_LANJ01000011.1"/>
</dbReference>
<dbReference type="Proteomes" id="UP000033411">
    <property type="component" value="Unassembled WGS sequence"/>
</dbReference>
<evidence type="ECO:0000313" key="1">
    <source>
        <dbReference type="EMBL" id="KKC39541.1"/>
    </source>
</evidence>
<organism evidence="1 2">
    <name type="scientific">Devosia epidermidihirudinis</name>
    <dbReference type="NCBI Taxonomy" id="1293439"/>
    <lineage>
        <taxon>Bacteria</taxon>
        <taxon>Pseudomonadati</taxon>
        <taxon>Pseudomonadota</taxon>
        <taxon>Alphaproteobacteria</taxon>
        <taxon>Hyphomicrobiales</taxon>
        <taxon>Devosiaceae</taxon>
        <taxon>Devosia</taxon>
    </lineage>
</organism>